<name>A0A0S7XIJ9_9BACT</name>
<accession>A0A0S7XIJ9</accession>
<comment type="caution">
    <text evidence="2">The sequence shown here is derived from an EMBL/GenBank/DDBJ whole genome shotgun (WGS) entry which is preliminary data.</text>
</comment>
<feature type="chain" id="PRO_5006640078" evidence="1">
    <location>
        <begin position="20"/>
        <end position="209"/>
    </location>
</feature>
<feature type="signal peptide" evidence="1">
    <location>
        <begin position="1"/>
        <end position="19"/>
    </location>
</feature>
<organism evidence="2 3">
    <name type="scientific">candidate division KD3-62 bacterium DG_56</name>
    <dbReference type="NCBI Taxonomy" id="1704032"/>
    <lineage>
        <taxon>Bacteria</taxon>
        <taxon>candidate division KD3-62</taxon>
    </lineage>
</organism>
<reference evidence="2 3" key="1">
    <citation type="journal article" date="2015" name="Microbiome">
        <title>Genomic resolution of linkages in carbon, nitrogen, and sulfur cycling among widespread estuary sediment bacteria.</title>
        <authorList>
            <person name="Baker B.J."/>
            <person name="Lazar C.S."/>
            <person name="Teske A.P."/>
            <person name="Dick G.J."/>
        </authorList>
    </citation>
    <scope>NUCLEOTIDE SEQUENCE [LARGE SCALE GENOMIC DNA]</scope>
    <source>
        <strain evidence="2">DG_56</strain>
    </source>
</reference>
<keyword evidence="1" id="KW-0732">Signal</keyword>
<evidence type="ECO:0000256" key="1">
    <source>
        <dbReference type="SAM" id="SignalP"/>
    </source>
</evidence>
<dbReference type="AlphaFoldDB" id="A0A0S7XIJ9"/>
<dbReference type="Proteomes" id="UP000052020">
    <property type="component" value="Unassembled WGS sequence"/>
</dbReference>
<evidence type="ECO:0000313" key="3">
    <source>
        <dbReference type="Proteomes" id="UP000052020"/>
    </source>
</evidence>
<gene>
    <name evidence="2" type="ORF">AMK68_05105</name>
</gene>
<evidence type="ECO:0000313" key="2">
    <source>
        <dbReference type="EMBL" id="KPJ62289.1"/>
    </source>
</evidence>
<protein>
    <submittedName>
        <fullName evidence="2">Uncharacterized protein</fullName>
    </submittedName>
</protein>
<proteinExistence type="predicted"/>
<dbReference type="EMBL" id="LIZY01000123">
    <property type="protein sequence ID" value="KPJ62289.1"/>
    <property type="molecule type" value="Genomic_DNA"/>
</dbReference>
<sequence>MIAGAALIALLVGSAAVWARLQSDSPWPMFQRDLRHSGRSGLKGPDSWEVRWYHQTSNSITASPVMTDSNGARRCYYLRWEDGPTPNNFTPALLMSPSGPDLTETAHILPAVAVGQGQTEVATWVTAQGDPDEDSLPVGDWRFVVHGASSSDESATLFFKVYGLTHDGEDRQLLFETAVRDRPERSPEYQRRHCRGTSHRHRVDRYGCL</sequence>